<dbReference type="RefSeq" id="XP_018067691.1">
    <property type="nucleotide sequence ID" value="XM_018220240.1"/>
</dbReference>
<sequence length="411" mass="44997">MATSTEDLEAIIKAALLEASNTLVYTLTDDENHEAQGFILKQKSYYDLKLYVSEGITFPQNQASFDIQYPPTNTIKLAQKDPLILKELLTAGIAIYGHTSNFVNNHLSKFVLVTNQIVTYCDLFARYINGKGMMRDSLAVLVKEDSTDAQKQKSTKIIALCVVTLNTESAKVHAAIIDLLNAMIQLRTETTNDKALVDVIDDKFHGKGVLQPDGKTYKPLVDLLGADMKTAIERGQELLKDYNREYAEWKHATIVASTSVSYAWIWPIGTLTAGAIAGVYGAKAVAAKEAYERAEKDIQQNNTDMAGLVESVKVVGSVIALLSGIIGKMNGAITALQALERTFGEQDRQLQKMKGELDAAVTHSDYGPIGEAFVNADLEEVAKAWVIVRMLAMNFKDTDVKVDGRPGIAVV</sequence>
<keyword evidence="2" id="KW-1185">Reference proteome</keyword>
<dbReference type="InParanoid" id="A0A194WZF7"/>
<dbReference type="Gene3D" id="1.20.1170.10">
    <property type="match status" value="1"/>
</dbReference>
<dbReference type="KEGG" id="psco:LY89DRAFT_737314"/>
<dbReference type="Proteomes" id="UP000070700">
    <property type="component" value="Unassembled WGS sequence"/>
</dbReference>
<name>A0A194WZF7_MOLSC</name>
<dbReference type="SUPFAM" id="SSF58100">
    <property type="entry name" value="Bacterial hemolysins"/>
    <property type="match status" value="1"/>
</dbReference>
<dbReference type="EMBL" id="KQ947422">
    <property type="protein sequence ID" value="KUJ13336.1"/>
    <property type="molecule type" value="Genomic_DNA"/>
</dbReference>
<organism evidence="1 2">
    <name type="scientific">Mollisia scopiformis</name>
    <name type="common">Conifer needle endophyte fungus</name>
    <name type="synonym">Phialocephala scopiformis</name>
    <dbReference type="NCBI Taxonomy" id="149040"/>
    <lineage>
        <taxon>Eukaryota</taxon>
        <taxon>Fungi</taxon>
        <taxon>Dikarya</taxon>
        <taxon>Ascomycota</taxon>
        <taxon>Pezizomycotina</taxon>
        <taxon>Leotiomycetes</taxon>
        <taxon>Helotiales</taxon>
        <taxon>Mollisiaceae</taxon>
        <taxon>Mollisia</taxon>
    </lineage>
</organism>
<evidence type="ECO:0000313" key="1">
    <source>
        <dbReference type="EMBL" id="KUJ13336.1"/>
    </source>
</evidence>
<gene>
    <name evidence="1" type="ORF">LY89DRAFT_737314</name>
</gene>
<dbReference type="GeneID" id="28829966"/>
<accession>A0A194WZF7</accession>
<evidence type="ECO:0000313" key="2">
    <source>
        <dbReference type="Proteomes" id="UP000070700"/>
    </source>
</evidence>
<dbReference type="AlphaFoldDB" id="A0A194WZF7"/>
<proteinExistence type="predicted"/>
<protein>
    <submittedName>
        <fullName evidence="1">Uncharacterized protein</fullName>
    </submittedName>
</protein>
<reference evidence="1 2" key="1">
    <citation type="submission" date="2015-10" db="EMBL/GenBank/DDBJ databases">
        <title>Full genome of DAOMC 229536 Phialocephala scopiformis, a fungal endophyte of spruce producing the potent anti-insectan compound rugulosin.</title>
        <authorList>
            <consortium name="DOE Joint Genome Institute"/>
            <person name="Walker A.K."/>
            <person name="Frasz S.L."/>
            <person name="Seifert K.A."/>
            <person name="Miller J.D."/>
            <person name="Mondo S.J."/>
            <person name="Labutti K."/>
            <person name="Lipzen A."/>
            <person name="Dockter R."/>
            <person name="Kennedy M."/>
            <person name="Grigoriev I.V."/>
            <person name="Spatafora J.W."/>
        </authorList>
    </citation>
    <scope>NUCLEOTIDE SEQUENCE [LARGE SCALE GENOMIC DNA]</scope>
    <source>
        <strain evidence="1 2">CBS 120377</strain>
    </source>
</reference>